<dbReference type="GO" id="GO:0071555">
    <property type="term" value="P:cell wall organization"/>
    <property type="evidence" value="ECO:0007669"/>
    <property type="project" value="UniProtKB-KW"/>
</dbReference>
<reference evidence="8 9" key="1">
    <citation type="journal article" date="2015" name="Nature">
        <title>rRNA introns, odd ribosomes, and small enigmatic genomes across a large radiation of phyla.</title>
        <authorList>
            <person name="Brown C.T."/>
            <person name="Hug L.A."/>
            <person name="Thomas B.C."/>
            <person name="Sharon I."/>
            <person name="Castelle C.J."/>
            <person name="Singh A."/>
            <person name="Wilkins M.J."/>
            <person name="Williams K.H."/>
            <person name="Banfield J.F."/>
        </authorList>
    </citation>
    <scope>NUCLEOTIDE SEQUENCE [LARGE SCALE GENOMIC DNA]</scope>
</reference>
<keyword evidence="6 7" id="KW-0961">Cell wall biogenesis/degradation</keyword>
<dbReference type="Gene3D" id="3.30.160.60">
    <property type="entry name" value="Classic Zinc Finger"/>
    <property type="match status" value="1"/>
</dbReference>
<evidence type="ECO:0000313" key="8">
    <source>
        <dbReference type="EMBL" id="KKW35868.1"/>
    </source>
</evidence>
<evidence type="ECO:0000256" key="5">
    <source>
        <dbReference type="ARBA" id="ARBA00023239"/>
    </source>
</evidence>
<protein>
    <recommendedName>
        <fullName evidence="7">Endolytic murein transglycosylase</fullName>
        <ecNumber evidence="7">4.2.2.29</ecNumber>
    </recommendedName>
    <alternativeName>
        <fullName evidence="7">Peptidoglycan lytic transglycosylase</fullName>
    </alternativeName>
    <alternativeName>
        <fullName evidence="7">Peptidoglycan polymerization terminase</fullName>
    </alternativeName>
</protein>
<keyword evidence="4 7" id="KW-0472">Membrane</keyword>
<dbReference type="PANTHER" id="PTHR30518:SF2">
    <property type="entry name" value="ENDOLYTIC MUREIN TRANSGLYCOSYLASE"/>
    <property type="match status" value="1"/>
</dbReference>
<evidence type="ECO:0000256" key="2">
    <source>
        <dbReference type="ARBA" id="ARBA00022692"/>
    </source>
</evidence>
<dbReference type="AlphaFoldDB" id="A0A0G1XXF8"/>
<dbReference type="PATRIC" id="fig|1618605.3.peg.108"/>
<dbReference type="Gene3D" id="3.30.1490.480">
    <property type="entry name" value="Endolytic murein transglycosylase"/>
    <property type="match status" value="1"/>
</dbReference>
<comment type="function">
    <text evidence="7">Functions as a peptidoglycan terminase that cleaves nascent peptidoglycan strands endolytically to terminate their elongation.</text>
</comment>
<comment type="catalytic activity">
    <reaction evidence="7">
        <text>a peptidoglycan chain = a peptidoglycan chain with N-acetyl-1,6-anhydromuramyl-[peptide] at the reducing end + a peptidoglycan chain with N-acetylglucosamine at the non-reducing end.</text>
        <dbReference type="EC" id="4.2.2.29"/>
    </reaction>
</comment>
<dbReference type="Proteomes" id="UP000034740">
    <property type="component" value="Unassembled WGS sequence"/>
</dbReference>
<dbReference type="HAMAP" id="MF_02065">
    <property type="entry name" value="MltG"/>
    <property type="match status" value="1"/>
</dbReference>
<evidence type="ECO:0000256" key="7">
    <source>
        <dbReference type="HAMAP-Rule" id="MF_02065"/>
    </source>
</evidence>
<proteinExistence type="inferred from homology"/>
<feature type="site" description="Important for catalytic activity" evidence="7">
    <location>
        <position position="223"/>
    </location>
</feature>
<keyword evidence="1 7" id="KW-1003">Cell membrane</keyword>
<dbReference type="GO" id="GO:0009252">
    <property type="term" value="P:peptidoglycan biosynthetic process"/>
    <property type="evidence" value="ECO:0007669"/>
    <property type="project" value="UniProtKB-UniRule"/>
</dbReference>
<dbReference type="EC" id="4.2.2.29" evidence="7"/>
<dbReference type="GO" id="GO:0005886">
    <property type="term" value="C:plasma membrane"/>
    <property type="evidence" value="ECO:0007669"/>
    <property type="project" value="UniProtKB-SubCell"/>
</dbReference>
<dbReference type="InterPro" id="IPR003770">
    <property type="entry name" value="MLTG-like"/>
</dbReference>
<accession>A0A0G1XXF8</accession>
<evidence type="ECO:0000256" key="1">
    <source>
        <dbReference type="ARBA" id="ARBA00022475"/>
    </source>
</evidence>
<organism evidence="8 9">
    <name type="scientific">Candidatus Adlerbacteria bacterium GW2011_GWA1_54_10</name>
    <dbReference type="NCBI Taxonomy" id="1618605"/>
    <lineage>
        <taxon>Bacteria</taxon>
        <taxon>Candidatus Adleribacteriota</taxon>
    </lineage>
</organism>
<sequence>MIEWFRHFPTFVRAWRWYRGRDSFERALITLALLGVFGYILYVPAISPPPEFPSGAYVPIRAGETLRASAKSFESRGIVRSATLFAFISRTLGNDKRISAGTYYFPSPQNLIQVAIRVTSGDFGTTLAKVTVPEGATVNDISKLLLEKLPDFDRQKFLAAARGQEGYLFPDTYFFMPGDGAEQILSIFNNGFFAHRAKIQKQIDAFKKPLSEVVTMASLLEKEANDMNSRRVIAGILWRRIEIGMPLQVDAVFPYIIGKNSFQLTTEDLQIDNPYNTYKYKGLPPGPIANPGLDSLTAAVTPIKSNYLYYLSDKQGNFHFAATYAEHLRNKAKYLGT</sequence>
<dbReference type="NCBIfam" id="TIGR00247">
    <property type="entry name" value="endolytic transglycosylase MltG"/>
    <property type="match status" value="1"/>
</dbReference>
<comment type="subcellular location">
    <subcellularLocation>
        <location evidence="7">Cell membrane</location>
        <topology evidence="7">Single-pass membrane protein</topology>
    </subcellularLocation>
</comment>
<name>A0A0G1XXF8_9BACT</name>
<dbReference type="PANTHER" id="PTHR30518">
    <property type="entry name" value="ENDOLYTIC MUREIN TRANSGLYCOSYLASE"/>
    <property type="match status" value="1"/>
</dbReference>
<gene>
    <name evidence="7" type="primary">mltG</name>
    <name evidence="8" type="ORF">UY83_C0002G0025</name>
</gene>
<evidence type="ECO:0000256" key="6">
    <source>
        <dbReference type="ARBA" id="ARBA00023316"/>
    </source>
</evidence>
<keyword evidence="5 7" id="KW-0456">Lyase</keyword>
<comment type="similarity">
    <text evidence="7">Belongs to the transglycosylase MltG family.</text>
</comment>
<keyword evidence="2 7" id="KW-0812">Transmembrane</keyword>
<evidence type="ECO:0000256" key="3">
    <source>
        <dbReference type="ARBA" id="ARBA00022989"/>
    </source>
</evidence>
<dbReference type="GO" id="GO:0008932">
    <property type="term" value="F:lytic endotransglycosylase activity"/>
    <property type="evidence" value="ECO:0007669"/>
    <property type="project" value="UniProtKB-UniRule"/>
</dbReference>
<comment type="caution">
    <text evidence="8">The sequence shown here is derived from an EMBL/GenBank/DDBJ whole genome shotgun (WGS) entry which is preliminary data.</text>
</comment>
<dbReference type="Pfam" id="PF02618">
    <property type="entry name" value="YceG"/>
    <property type="match status" value="1"/>
</dbReference>
<keyword evidence="3 7" id="KW-1133">Transmembrane helix</keyword>
<evidence type="ECO:0000256" key="4">
    <source>
        <dbReference type="ARBA" id="ARBA00023136"/>
    </source>
</evidence>
<feature type="transmembrane region" description="Helical" evidence="7">
    <location>
        <begin position="23"/>
        <end position="42"/>
    </location>
</feature>
<evidence type="ECO:0000313" key="9">
    <source>
        <dbReference type="Proteomes" id="UP000034740"/>
    </source>
</evidence>
<dbReference type="EMBL" id="LCRO01000002">
    <property type="protein sequence ID" value="KKW35868.1"/>
    <property type="molecule type" value="Genomic_DNA"/>
</dbReference>